<keyword evidence="3" id="KW-1185">Reference proteome</keyword>
<evidence type="ECO:0000256" key="1">
    <source>
        <dbReference type="SAM" id="MobiDB-lite"/>
    </source>
</evidence>
<organism evidence="2 3">
    <name type="scientific">Panicum virgatum</name>
    <name type="common">Blackwell switchgrass</name>
    <dbReference type="NCBI Taxonomy" id="38727"/>
    <lineage>
        <taxon>Eukaryota</taxon>
        <taxon>Viridiplantae</taxon>
        <taxon>Streptophyta</taxon>
        <taxon>Embryophyta</taxon>
        <taxon>Tracheophyta</taxon>
        <taxon>Spermatophyta</taxon>
        <taxon>Magnoliopsida</taxon>
        <taxon>Liliopsida</taxon>
        <taxon>Poales</taxon>
        <taxon>Poaceae</taxon>
        <taxon>PACMAD clade</taxon>
        <taxon>Panicoideae</taxon>
        <taxon>Panicodae</taxon>
        <taxon>Paniceae</taxon>
        <taxon>Panicinae</taxon>
        <taxon>Panicum</taxon>
        <taxon>Panicum sect. Hiantes</taxon>
    </lineage>
</organism>
<feature type="compositionally biased region" description="Low complexity" evidence="1">
    <location>
        <begin position="136"/>
        <end position="154"/>
    </location>
</feature>
<feature type="compositionally biased region" description="Basic residues" evidence="1">
    <location>
        <begin position="179"/>
        <end position="193"/>
    </location>
</feature>
<feature type="compositionally biased region" description="Basic residues" evidence="1">
    <location>
        <begin position="245"/>
        <end position="267"/>
    </location>
</feature>
<dbReference type="EMBL" id="CM029045">
    <property type="protein sequence ID" value="KAG2595162.1"/>
    <property type="molecule type" value="Genomic_DNA"/>
</dbReference>
<feature type="region of interest" description="Disordered" evidence="1">
    <location>
        <begin position="104"/>
        <end position="297"/>
    </location>
</feature>
<feature type="region of interest" description="Disordered" evidence="1">
    <location>
        <begin position="1"/>
        <end position="31"/>
    </location>
</feature>
<reference evidence="2" key="1">
    <citation type="submission" date="2020-05" db="EMBL/GenBank/DDBJ databases">
        <title>WGS assembly of Panicum virgatum.</title>
        <authorList>
            <person name="Lovell J.T."/>
            <person name="Jenkins J."/>
            <person name="Shu S."/>
            <person name="Juenger T.E."/>
            <person name="Schmutz J."/>
        </authorList>
    </citation>
    <scope>NUCLEOTIDE SEQUENCE</scope>
    <source>
        <strain evidence="2">AP13</strain>
    </source>
</reference>
<dbReference type="Proteomes" id="UP000823388">
    <property type="component" value="Chromosome 5K"/>
</dbReference>
<proteinExistence type="predicted"/>
<dbReference type="AlphaFoldDB" id="A0A8T0S7T0"/>
<protein>
    <submittedName>
        <fullName evidence="2">Uncharacterized protein</fullName>
    </submittedName>
</protein>
<sequence length="297" mass="33167">MARAGGRARHGSPWTLARGGGRARRGARRPRARRWTLTLARGGGRARLLHLPGGVASAQIAGQQRSAERRARAGLVWWRAFTAGRPAQRHPQAGRGEEDLIASASLAPSRRMPPAPEVASRGLLRRRRPRRRRGSGARAQAARRAAVGVLALPRQPAGRDPREQAPPGAAAQLQPALHRQQRVPQSHRARGRAQHQLPLRAQDHRLRRLQGARRRRDRRRARRRRRRRVVVRRHAPPGHPGPRVGRPRPPLHRQREKNRGRKKKKGSVCRLHVGPTRQEATPASSVAKPLSKTAREG</sequence>
<feature type="compositionally biased region" description="Basic residues" evidence="1">
    <location>
        <begin position="21"/>
        <end position="31"/>
    </location>
</feature>
<evidence type="ECO:0000313" key="3">
    <source>
        <dbReference type="Proteomes" id="UP000823388"/>
    </source>
</evidence>
<feature type="compositionally biased region" description="Basic residues" evidence="1">
    <location>
        <begin position="205"/>
        <end position="236"/>
    </location>
</feature>
<feature type="compositionally biased region" description="Basic residues" evidence="1">
    <location>
        <begin position="1"/>
        <end position="10"/>
    </location>
</feature>
<feature type="compositionally biased region" description="Basic residues" evidence="1">
    <location>
        <begin position="123"/>
        <end position="135"/>
    </location>
</feature>
<accession>A0A8T0S7T0</accession>
<feature type="compositionally biased region" description="Low complexity" evidence="1">
    <location>
        <begin position="165"/>
        <end position="177"/>
    </location>
</feature>
<gene>
    <name evidence="2" type="ORF">PVAP13_5KG055500</name>
</gene>
<name>A0A8T0S7T0_PANVG</name>
<evidence type="ECO:0000313" key="2">
    <source>
        <dbReference type="EMBL" id="KAG2595162.1"/>
    </source>
</evidence>
<comment type="caution">
    <text evidence="2">The sequence shown here is derived from an EMBL/GenBank/DDBJ whole genome shotgun (WGS) entry which is preliminary data.</text>
</comment>